<feature type="transmembrane region" description="Helical" evidence="6">
    <location>
        <begin position="18"/>
        <end position="36"/>
    </location>
</feature>
<feature type="transmembrane region" description="Helical" evidence="6">
    <location>
        <begin position="48"/>
        <end position="70"/>
    </location>
</feature>
<evidence type="ECO:0000256" key="5">
    <source>
        <dbReference type="SAM" id="MobiDB-lite"/>
    </source>
</evidence>
<dbReference type="Proteomes" id="UP000013827">
    <property type="component" value="Unassembled WGS sequence"/>
</dbReference>
<keyword evidence="2 6" id="KW-0812">Transmembrane</keyword>
<dbReference type="InterPro" id="IPR006603">
    <property type="entry name" value="PQ-loop_rpt"/>
</dbReference>
<evidence type="ECO:0000256" key="4">
    <source>
        <dbReference type="ARBA" id="ARBA00023136"/>
    </source>
</evidence>
<dbReference type="GeneID" id="17284991"/>
<dbReference type="KEGG" id="ehx:EMIHUDRAFT_252962"/>
<evidence type="ECO:0000313" key="7">
    <source>
        <dbReference type="EnsemblProtists" id="EOD39720"/>
    </source>
</evidence>
<dbReference type="Gene3D" id="1.20.1280.290">
    <property type="match status" value="2"/>
</dbReference>
<dbReference type="PANTHER" id="PTHR16201:SF11">
    <property type="entry name" value="PQ-LOOP REPEAT-CONTAINING PROTEIN"/>
    <property type="match status" value="1"/>
</dbReference>
<dbReference type="EnsemblProtists" id="EOD39720">
    <property type="protein sequence ID" value="EOD39720"/>
    <property type="gene ID" value="EMIHUDRAFT_200321"/>
</dbReference>
<dbReference type="PaxDb" id="2903-EOD34001"/>
<dbReference type="HOGENOM" id="CLU_951347_0_0_1"/>
<evidence type="ECO:0000256" key="3">
    <source>
        <dbReference type="ARBA" id="ARBA00022989"/>
    </source>
</evidence>
<sequence>MQAACAPPHRTIPTSVDALTVALTVATVAVTVPQYIKLLRSRSSAGLSLPTVVLTAGLNLCDVAAAIITKWRQLQDCAHGAACVPELLDLVQTVVLTATSAAVLVMVVCYPPHDGAAARSVAAITLFATAVAWAVSAGVSLAAPCSRGALSLAQAYGVAAAGCAVVQYIPQLRTTLLERSSGSLSVSFYLLQAAGGLIVAAEQVFAAADPWPVWLPFLCSTSMQLVVALCCVYFDCVARQRRAGDSAVPGAERLLDPARAAAARDSQPAEVAPAGELHAESSREPSEARPCRGRCDVRG</sequence>
<dbReference type="InterPro" id="IPR051415">
    <property type="entry name" value="LAAT-1"/>
</dbReference>
<dbReference type="RefSeq" id="XP_005786430.1">
    <property type="nucleotide sequence ID" value="XM_005786373.1"/>
</dbReference>
<keyword evidence="4 6" id="KW-0472">Membrane</keyword>
<organism evidence="7 8">
    <name type="scientific">Emiliania huxleyi (strain CCMP1516)</name>
    <dbReference type="NCBI Taxonomy" id="280463"/>
    <lineage>
        <taxon>Eukaryota</taxon>
        <taxon>Haptista</taxon>
        <taxon>Haptophyta</taxon>
        <taxon>Prymnesiophyceae</taxon>
        <taxon>Isochrysidales</taxon>
        <taxon>Noelaerhabdaceae</taxon>
        <taxon>Emiliania</taxon>
    </lineage>
</organism>
<proteinExistence type="predicted"/>
<feature type="transmembrane region" description="Helical" evidence="6">
    <location>
        <begin position="181"/>
        <end position="201"/>
    </location>
</feature>
<dbReference type="AlphaFoldDB" id="A0A0D3KVD5"/>
<dbReference type="Pfam" id="PF04193">
    <property type="entry name" value="PQ-loop"/>
    <property type="match status" value="2"/>
</dbReference>
<feature type="transmembrane region" description="Helical" evidence="6">
    <location>
        <begin position="90"/>
        <end position="109"/>
    </location>
</feature>
<dbReference type="eggNOG" id="ENOG502RXTU">
    <property type="taxonomic scope" value="Eukaryota"/>
</dbReference>
<feature type="transmembrane region" description="Helical" evidence="6">
    <location>
        <begin position="213"/>
        <end position="234"/>
    </location>
</feature>
<dbReference type="GeneID" id="17279272"/>
<comment type="subcellular location">
    <subcellularLocation>
        <location evidence="1">Membrane</location>
        <topology evidence="1">Multi-pass membrane protein</topology>
    </subcellularLocation>
</comment>
<dbReference type="SMART" id="SM00679">
    <property type="entry name" value="CTNS"/>
    <property type="match status" value="2"/>
</dbReference>
<evidence type="ECO:0000256" key="2">
    <source>
        <dbReference type="ARBA" id="ARBA00022692"/>
    </source>
</evidence>
<feature type="transmembrane region" description="Helical" evidence="6">
    <location>
        <begin position="121"/>
        <end position="143"/>
    </location>
</feature>
<evidence type="ECO:0000256" key="6">
    <source>
        <dbReference type="SAM" id="Phobius"/>
    </source>
</evidence>
<name>A0A0D3KVD5_EMIH1</name>
<keyword evidence="3 6" id="KW-1133">Transmembrane helix</keyword>
<dbReference type="EnsemblProtists" id="EOD34001">
    <property type="protein sequence ID" value="EOD34001"/>
    <property type="gene ID" value="EMIHUDRAFT_252962"/>
</dbReference>
<reference evidence="8" key="1">
    <citation type="journal article" date="2013" name="Nature">
        <title>Pan genome of the phytoplankton Emiliania underpins its global distribution.</title>
        <authorList>
            <person name="Read B.A."/>
            <person name="Kegel J."/>
            <person name="Klute M.J."/>
            <person name="Kuo A."/>
            <person name="Lefebvre S.C."/>
            <person name="Maumus F."/>
            <person name="Mayer C."/>
            <person name="Miller J."/>
            <person name="Monier A."/>
            <person name="Salamov A."/>
            <person name="Young J."/>
            <person name="Aguilar M."/>
            <person name="Claverie J.M."/>
            <person name="Frickenhaus S."/>
            <person name="Gonzalez K."/>
            <person name="Herman E.K."/>
            <person name="Lin Y.C."/>
            <person name="Napier J."/>
            <person name="Ogata H."/>
            <person name="Sarno A.F."/>
            <person name="Shmutz J."/>
            <person name="Schroeder D."/>
            <person name="de Vargas C."/>
            <person name="Verret F."/>
            <person name="von Dassow P."/>
            <person name="Valentin K."/>
            <person name="Van de Peer Y."/>
            <person name="Wheeler G."/>
            <person name="Dacks J.B."/>
            <person name="Delwiche C.F."/>
            <person name="Dyhrman S.T."/>
            <person name="Glockner G."/>
            <person name="John U."/>
            <person name="Richards T."/>
            <person name="Worden A.Z."/>
            <person name="Zhang X."/>
            <person name="Grigoriev I.V."/>
            <person name="Allen A.E."/>
            <person name="Bidle K."/>
            <person name="Borodovsky M."/>
            <person name="Bowler C."/>
            <person name="Brownlee C."/>
            <person name="Cock J.M."/>
            <person name="Elias M."/>
            <person name="Gladyshev V.N."/>
            <person name="Groth M."/>
            <person name="Guda C."/>
            <person name="Hadaegh A."/>
            <person name="Iglesias-Rodriguez M.D."/>
            <person name="Jenkins J."/>
            <person name="Jones B.M."/>
            <person name="Lawson T."/>
            <person name="Leese F."/>
            <person name="Lindquist E."/>
            <person name="Lobanov A."/>
            <person name="Lomsadze A."/>
            <person name="Malik S.B."/>
            <person name="Marsh M.E."/>
            <person name="Mackinder L."/>
            <person name="Mock T."/>
            <person name="Mueller-Roeber B."/>
            <person name="Pagarete A."/>
            <person name="Parker M."/>
            <person name="Probert I."/>
            <person name="Quesneville H."/>
            <person name="Raines C."/>
            <person name="Rensing S.A."/>
            <person name="Riano-Pachon D.M."/>
            <person name="Richier S."/>
            <person name="Rokitta S."/>
            <person name="Shiraiwa Y."/>
            <person name="Soanes D.M."/>
            <person name="van der Giezen M."/>
            <person name="Wahlund T.M."/>
            <person name="Williams B."/>
            <person name="Wilson W."/>
            <person name="Wolfe G."/>
            <person name="Wurch L.L."/>
        </authorList>
    </citation>
    <scope>NUCLEOTIDE SEQUENCE</scope>
</reference>
<evidence type="ECO:0000256" key="1">
    <source>
        <dbReference type="ARBA" id="ARBA00004141"/>
    </source>
</evidence>
<dbReference type="KEGG" id="ehx:EMIHUDRAFT_200321"/>
<feature type="region of interest" description="Disordered" evidence="5">
    <location>
        <begin position="262"/>
        <end position="299"/>
    </location>
</feature>
<keyword evidence="8" id="KW-1185">Reference proteome</keyword>
<dbReference type="RefSeq" id="XP_005792149.1">
    <property type="nucleotide sequence ID" value="XM_005792092.1"/>
</dbReference>
<reference evidence="7" key="2">
    <citation type="submission" date="2024-10" db="UniProtKB">
        <authorList>
            <consortium name="EnsemblProtists"/>
        </authorList>
    </citation>
    <scope>IDENTIFICATION</scope>
</reference>
<feature type="transmembrane region" description="Helical" evidence="6">
    <location>
        <begin position="149"/>
        <end position="169"/>
    </location>
</feature>
<accession>A0A0D3KVD5</accession>
<dbReference type="PANTHER" id="PTHR16201">
    <property type="entry name" value="SEVEN TRANSMEMBRANE PROTEIN 1-RELATED"/>
    <property type="match status" value="1"/>
</dbReference>
<evidence type="ECO:0000313" key="8">
    <source>
        <dbReference type="Proteomes" id="UP000013827"/>
    </source>
</evidence>
<dbReference type="GO" id="GO:0016020">
    <property type="term" value="C:membrane"/>
    <property type="evidence" value="ECO:0007669"/>
    <property type="project" value="UniProtKB-SubCell"/>
</dbReference>
<protein>
    <submittedName>
        <fullName evidence="7">Uncharacterized protein</fullName>
    </submittedName>
</protein>
<feature type="compositionally biased region" description="Basic and acidic residues" evidence="5">
    <location>
        <begin position="277"/>
        <end position="299"/>
    </location>
</feature>